<comment type="caution">
    <text evidence="2">The sequence shown here is derived from an EMBL/GenBank/DDBJ whole genome shotgun (WGS) entry which is preliminary data.</text>
</comment>
<organism evidence="2 3">
    <name type="scientific">Brevibacterium sediminis</name>
    <dbReference type="NCBI Taxonomy" id="1857024"/>
    <lineage>
        <taxon>Bacteria</taxon>
        <taxon>Bacillati</taxon>
        <taxon>Actinomycetota</taxon>
        <taxon>Actinomycetes</taxon>
        <taxon>Micrococcales</taxon>
        <taxon>Brevibacteriaceae</taxon>
        <taxon>Brevibacterium</taxon>
    </lineage>
</organism>
<evidence type="ECO:0000313" key="2">
    <source>
        <dbReference type="EMBL" id="TNM55284.1"/>
    </source>
</evidence>
<evidence type="ECO:0000256" key="1">
    <source>
        <dbReference type="SAM" id="MobiDB-lite"/>
    </source>
</evidence>
<name>A0A5C4X285_9MICO</name>
<dbReference type="EMBL" id="VDMQ01000004">
    <property type="protein sequence ID" value="TNM55284.1"/>
    <property type="molecule type" value="Genomic_DNA"/>
</dbReference>
<evidence type="ECO:0000313" key="3">
    <source>
        <dbReference type="Proteomes" id="UP000314223"/>
    </source>
</evidence>
<reference evidence="2 3" key="1">
    <citation type="submission" date="2019-06" db="EMBL/GenBank/DDBJ databases">
        <authorList>
            <person name="Mardanova A.M."/>
            <person name="Pudova D.S."/>
            <person name="Shagimardanova E.I."/>
            <person name="Gogoleva N.E."/>
            <person name="Lutfullin M.T."/>
            <person name="Hadieva G.F."/>
            <person name="Sharipova M.R."/>
        </authorList>
    </citation>
    <scope>NUCLEOTIDE SEQUENCE [LARGE SCALE GENOMIC DNA]</scope>
    <source>
        <strain evidence="2 3">MG-1</strain>
    </source>
</reference>
<gene>
    <name evidence="2" type="ORF">FHQ09_08720</name>
</gene>
<dbReference type="AlphaFoldDB" id="A0A5C4X285"/>
<accession>A0A5C4X285</accession>
<sequence>MSSPNLRSPALERFYLAAAPNPIAFIDESMRQPTGAAEGTFSRTRLGPAEVSLYQMAAVIFSHARLDSIRERLVEVADGTYWHTNKKFRGSDFDRGDIVEMVETITEESVWNVIAVKMPLAGSSQGDIARARALCLDRLVRNLTSGTGEGAVRGIVADNNRDQRLNRADERVVDSLRRTGAIHPGVAFTHGGMAFEPLLWSADAISWAMQRDIARDDVRFIEPVLQEGKLTVINAVDGKLLNMKHPLGASAFARGPSSQRPGLSGSPGHDVASSSRIPARYAVDNGALFAPGQSVGHDLLRQIRALGEAARRKAGG</sequence>
<protein>
    <recommendedName>
        <fullName evidence="4">DUF3800 domain-containing protein</fullName>
    </recommendedName>
</protein>
<dbReference type="RefSeq" id="WP_139468418.1">
    <property type="nucleotide sequence ID" value="NZ_VDMQ01000004.1"/>
</dbReference>
<evidence type="ECO:0008006" key="4">
    <source>
        <dbReference type="Google" id="ProtNLM"/>
    </source>
</evidence>
<feature type="region of interest" description="Disordered" evidence="1">
    <location>
        <begin position="251"/>
        <end position="272"/>
    </location>
</feature>
<dbReference type="Proteomes" id="UP000314223">
    <property type="component" value="Unassembled WGS sequence"/>
</dbReference>
<proteinExistence type="predicted"/>